<dbReference type="GO" id="GO:0005524">
    <property type="term" value="F:ATP binding"/>
    <property type="evidence" value="ECO:0007669"/>
    <property type="project" value="UniProtKB-KW"/>
</dbReference>
<keyword evidence="1" id="KW-0378">Hydrolase</keyword>
<sequence>MYKISSQLAKISNCHEKPLGGKNFIFAGDFAQLPPVNAQPLYSSVVGVHFDSSMTETSQKNAI</sequence>
<comment type="similarity">
    <text evidence="1">Belongs to the helicase family.</text>
</comment>
<evidence type="ECO:0000313" key="4">
    <source>
        <dbReference type="Proteomes" id="UP000807306"/>
    </source>
</evidence>
<dbReference type="GO" id="GO:0006310">
    <property type="term" value="P:DNA recombination"/>
    <property type="evidence" value="ECO:0007669"/>
    <property type="project" value="UniProtKB-KW"/>
</dbReference>
<dbReference type="OrthoDB" id="432234at2759"/>
<evidence type="ECO:0000313" key="3">
    <source>
        <dbReference type="EMBL" id="KAF9523452.1"/>
    </source>
</evidence>
<feature type="non-terminal residue" evidence="3">
    <location>
        <position position="63"/>
    </location>
</feature>
<dbReference type="EMBL" id="MU157917">
    <property type="protein sequence ID" value="KAF9523452.1"/>
    <property type="molecule type" value="Genomic_DNA"/>
</dbReference>
<dbReference type="GO" id="GO:0016787">
    <property type="term" value="F:hydrolase activity"/>
    <property type="evidence" value="ECO:0007669"/>
    <property type="project" value="UniProtKB-KW"/>
</dbReference>
<keyword evidence="1" id="KW-0347">Helicase</keyword>
<keyword evidence="1" id="KW-0227">DNA damage</keyword>
<dbReference type="InterPro" id="IPR010285">
    <property type="entry name" value="DNA_helicase_pif1-like_DEAD"/>
</dbReference>
<dbReference type="AlphaFoldDB" id="A0A9P6E6K9"/>
<accession>A0A9P6E6K9</accession>
<dbReference type="Pfam" id="PF05970">
    <property type="entry name" value="PIF1"/>
    <property type="match status" value="1"/>
</dbReference>
<keyword evidence="1" id="KW-0234">DNA repair</keyword>
<comment type="caution">
    <text evidence="3">The sequence shown here is derived from an EMBL/GenBank/DDBJ whole genome shotgun (WGS) entry which is preliminary data.</text>
</comment>
<name>A0A9P6E6K9_9AGAR</name>
<dbReference type="Gene3D" id="3.40.50.300">
    <property type="entry name" value="P-loop containing nucleotide triphosphate hydrolases"/>
    <property type="match status" value="1"/>
</dbReference>
<dbReference type="GO" id="GO:0043139">
    <property type="term" value="F:5'-3' DNA helicase activity"/>
    <property type="evidence" value="ECO:0007669"/>
    <property type="project" value="UniProtKB-EC"/>
</dbReference>
<keyword evidence="1" id="KW-0547">Nucleotide-binding</keyword>
<proteinExistence type="inferred from homology"/>
<dbReference type="GO" id="GO:0006281">
    <property type="term" value="P:DNA repair"/>
    <property type="evidence" value="ECO:0007669"/>
    <property type="project" value="UniProtKB-KW"/>
</dbReference>
<keyword evidence="4" id="KW-1185">Reference proteome</keyword>
<dbReference type="InterPro" id="IPR027417">
    <property type="entry name" value="P-loop_NTPase"/>
</dbReference>
<keyword evidence="1" id="KW-0233">DNA recombination</keyword>
<dbReference type="Proteomes" id="UP000807306">
    <property type="component" value="Unassembled WGS sequence"/>
</dbReference>
<feature type="domain" description="DNA helicase Pif1-like DEAD-box helicase" evidence="2">
    <location>
        <begin position="8"/>
        <end position="51"/>
    </location>
</feature>
<organism evidence="3 4">
    <name type="scientific">Crepidotus variabilis</name>
    <dbReference type="NCBI Taxonomy" id="179855"/>
    <lineage>
        <taxon>Eukaryota</taxon>
        <taxon>Fungi</taxon>
        <taxon>Dikarya</taxon>
        <taxon>Basidiomycota</taxon>
        <taxon>Agaricomycotina</taxon>
        <taxon>Agaricomycetes</taxon>
        <taxon>Agaricomycetidae</taxon>
        <taxon>Agaricales</taxon>
        <taxon>Agaricineae</taxon>
        <taxon>Crepidotaceae</taxon>
        <taxon>Crepidotus</taxon>
    </lineage>
</organism>
<protein>
    <recommendedName>
        <fullName evidence="1">ATP-dependent DNA helicase</fullName>
        <ecNumber evidence="1">5.6.2.3</ecNumber>
    </recommendedName>
</protein>
<evidence type="ECO:0000256" key="1">
    <source>
        <dbReference type="RuleBase" id="RU363044"/>
    </source>
</evidence>
<dbReference type="EC" id="5.6.2.3" evidence="1"/>
<dbReference type="GO" id="GO:0000723">
    <property type="term" value="P:telomere maintenance"/>
    <property type="evidence" value="ECO:0007669"/>
    <property type="project" value="InterPro"/>
</dbReference>
<comment type="catalytic activity">
    <reaction evidence="1">
        <text>ATP + H2O = ADP + phosphate + H(+)</text>
        <dbReference type="Rhea" id="RHEA:13065"/>
        <dbReference type="ChEBI" id="CHEBI:15377"/>
        <dbReference type="ChEBI" id="CHEBI:15378"/>
        <dbReference type="ChEBI" id="CHEBI:30616"/>
        <dbReference type="ChEBI" id="CHEBI:43474"/>
        <dbReference type="ChEBI" id="CHEBI:456216"/>
        <dbReference type="EC" id="5.6.2.3"/>
    </reaction>
</comment>
<reference evidence="3" key="1">
    <citation type="submission" date="2020-11" db="EMBL/GenBank/DDBJ databases">
        <authorList>
            <consortium name="DOE Joint Genome Institute"/>
            <person name="Ahrendt S."/>
            <person name="Riley R."/>
            <person name="Andreopoulos W."/>
            <person name="Labutti K."/>
            <person name="Pangilinan J."/>
            <person name="Ruiz-Duenas F.J."/>
            <person name="Barrasa J.M."/>
            <person name="Sanchez-Garcia M."/>
            <person name="Camarero S."/>
            <person name="Miyauchi S."/>
            <person name="Serrano A."/>
            <person name="Linde D."/>
            <person name="Babiker R."/>
            <person name="Drula E."/>
            <person name="Ayuso-Fernandez I."/>
            <person name="Pacheco R."/>
            <person name="Padilla G."/>
            <person name="Ferreira P."/>
            <person name="Barriuso J."/>
            <person name="Kellner H."/>
            <person name="Castanera R."/>
            <person name="Alfaro M."/>
            <person name="Ramirez L."/>
            <person name="Pisabarro A.G."/>
            <person name="Kuo A."/>
            <person name="Tritt A."/>
            <person name="Lipzen A."/>
            <person name="He G."/>
            <person name="Yan M."/>
            <person name="Ng V."/>
            <person name="Cullen D."/>
            <person name="Martin F."/>
            <person name="Rosso M.-N."/>
            <person name="Henrissat B."/>
            <person name="Hibbett D."/>
            <person name="Martinez A.T."/>
            <person name="Grigoriev I.V."/>
        </authorList>
    </citation>
    <scope>NUCLEOTIDE SEQUENCE</scope>
    <source>
        <strain evidence="3">CBS 506.95</strain>
    </source>
</reference>
<evidence type="ECO:0000259" key="2">
    <source>
        <dbReference type="Pfam" id="PF05970"/>
    </source>
</evidence>
<keyword evidence="1" id="KW-0067">ATP-binding</keyword>
<gene>
    <name evidence="3" type="ORF">CPB83DRAFT_739484</name>
</gene>
<comment type="cofactor">
    <cofactor evidence="1">
        <name>Mg(2+)</name>
        <dbReference type="ChEBI" id="CHEBI:18420"/>
    </cofactor>
</comment>